<dbReference type="SUPFAM" id="SSF50630">
    <property type="entry name" value="Acid proteases"/>
    <property type="match status" value="1"/>
</dbReference>
<dbReference type="PANTHER" id="PTHR13683:SF265">
    <property type="entry name" value="PROTEIN ASPARTIC PROTEASE IN GUARD CELL 2"/>
    <property type="match status" value="1"/>
</dbReference>
<dbReference type="AlphaFoldDB" id="A0A7N2KK55"/>
<dbReference type="InterPro" id="IPR032799">
    <property type="entry name" value="TAXi_C"/>
</dbReference>
<dbReference type="InterPro" id="IPR001461">
    <property type="entry name" value="Aspartic_peptidase_A1"/>
</dbReference>
<sequence length="194" mass="21144">MKRNAKRVANLIHQLDEDGVYYPEVERFKEDVSSDLGSGESFIPIGLVGLGAESIQLPIHEDVFQIPKFGHRGVIMDTGTVSSFRKVAYEALCDAFVAKTTNVPRLPGVEMFDTCYNLSGFVYRIPIISFYFSSGTVVNIPPNYFLIVADGGISCLAFASSFSDLSIIGNVQQKQIQITIDTASISAGFGPNNC</sequence>
<reference evidence="3 4" key="1">
    <citation type="journal article" date="2016" name="G3 (Bethesda)">
        <title>First Draft Assembly and Annotation of the Genome of a California Endemic Oak Quercus lobata Nee (Fagaceae).</title>
        <authorList>
            <person name="Sork V.L."/>
            <person name="Fitz-Gibbon S.T."/>
            <person name="Puiu D."/>
            <person name="Crepeau M."/>
            <person name="Gugger P.F."/>
            <person name="Sherman R."/>
            <person name="Stevens K."/>
            <person name="Langley C.H."/>
            <person name="Pellegrini M."/>
            <person name="Salzberg S.L."/>
        </authorList>
    </citation>
    <scope>NUCLEOTIDE SEQUENCE [LARGE SCALE GENOMIC DNA]</scope>
    <source>
        <strain evidence="3 4">cv. SW786</strain>
    </source>
</reference>
<dbReference type="EnsemblPlants" id="QL01p000618:mrna">
    <property type="protein sequence ID" value="QL01p000618:mrna"/>
    <property type="gene ID" value="QL01p000618"/>
</dbReference>
<evidence type="ECO:0000313" key="4">
    <source>
        <dbReference type="Proteomes" id="UP000594261"/>
    </source>
</evidence>
<dbReference type="OMA" id="GFAINEC"/>
<dbReference type="EMBL" id="LRBV02000001">
    <property type="status" value="NOT_ANNOTATED_CDS"/>
    <property type="molecule type" value="Genomic_DNA"/>
</dbReference>
<dbReference type="GO" id="GO:0006508">
    <property type="term" value="P:proteolysis"/>
    <property type="evidence" value="ECO:0007669"/>
    <property type="project" value="InterPro"/>
</dbReference>
<evidence type="ECO:0000256" key="1">
    <source>
        <dbReference type="ARBA" id="ARBA00007447"/>
    </source>
</evidence>
<comment type="similarity">
    <text evidence="1">Belongs to the peptidase A1 family.</text>
</comment>
<dbReference type="Gramene" id="QL01p000618:mrna">
    <property type="protein sequence ID" value="QL01p000618:mrna"/>
    <property type="gene ID" value="QL01p000618"/>
</dbReference>
<dbReference type="InParanoid" id="A0A7N2KK55"/>
<dbReference type="PROSITE" id="PS51767">
    <property type="entry name" value="PEPTIDASE_A1"/>
    <property type="match status" value="1"/>
</dbReference>
<evidence type="ECO:0000313" key="3">
    <source>
        <dbReference type="EnsemblPlants" id="QL01p000618:mrna"/>
    </source>
</evidence>
<reference evidence="3" key="2">
    <citation type="submission" date="2021-01" db="UniProtKB">
        <authorList>
            <consortium name="EnsemblPlants"/>
        </authorList>
    </citation>
    <scope>IDENTIFICATION</scope>
</reference>
<keyword evidence="4" id="KW-1185">Reference proteome</keyword>
<dbReference type="GO" id="GO:0004190">
    <property type="term" value="F:aspartic-type endopeptidase activity"/>
    <property type="evidence" value="ECO:0007669"/>
    <property type="project" value="InterPro"/>
</dbReference>
<dbReference type="Gene3D" id="2.40.70.10">
    <property type="entry name" value="Acid Proteases"/>
    <property type="match status" value="1"/>
</dbReference>
<dbReference type="Pfam" id="PF14541">
    <property type="entry name" value="TAXi_C"/>
    <property type="match status" value="1"/>
</dbReference>
<organism evidence="3 4">
    <name type="scientific">Quercus lobata</name>
    <name type="common">Valley oak</name>
    <dbReference type="NCBI Taxonomy" id="97700"/>
    <lineage>
        <taxon>Eukaryota</taxon>
        <taxon>Viridiplantae</taxon>
        <taxon>Streptophyta</taxon>
        <taxon>Embryophyta</taxon>
        <taxon>Tracheophyta</taxon>
        <taxon>Spermatophyta</taxon>
        <taxon>Magnoliopsida</taxon>
        <taxon>eudicotyledons</taxon>
        <taxon>Gunneridae</taxon>
        <taxon>Pentapetalae</taxon>
        <taxon>rosids</taxon>
        <taxon>fabids</taxon>
        <taxon>Fagales</taxon>
        <taxon>Fagaceae</taxon>
        <taxon>Quercus</taxon>
    </lineage>
</organism>
<accession>A0A7N2KK55</accession>
<protein>
    <recommendedName>
        <fullName evidence="2">Peptidase A1 domain-containing protein</fullName>
    </recommendedName>
</protein>
<dbReference type="InterPro" id="IPR033121">
    <property type="entry name" value="PEPTIDASE_A1"/>
</dbReference>
<name>A0A7N2KK55_QUELO</name>
<proteinExistence type="inferred from homology"/>
<dbReference type="Proteomes" id="UP000594261">
    <property type="component" value="Chromosome 1"/>
</dbReference>
<evidence type="ECO:0000259" key="2">
    <source>
        <dbReference type="PROSITE" id="PS51767"/>
    </source>
</evidence>
<dbReference type="PANTHER" id="PTHR13683">
    <property type="entry name" value="ASPARTYL PROTEASES"/>
    <property type="match status" value="1"/>
</dbReference>
<feature type="domain" description="Peptidase A1" evidence="2">
    <location>
        <begin position="1"/>
        <end position="190"/>
    </location>
</feature>
<dbReference type="InterPro" id="IPR021109">
    <property type="entry name" value="Peptidase_aspartic_dom_sf"/>
</dbReference>